<dbReference type="Pfam" id="PF01757">
    <property type="entry name" value="Acyl_transf_3"/>
    <property type="match status" value="1"/>
</dbReference>
<reference evidence="5" key="1">
    <citation type="journal article" date="2020" name="Mol. Plant Microbe">
        <title>Rhizobial microsymbionts of the narrowly endemic Oxytropis species growing in Kamchatka are characterized by significant genetic diversity and possess a set of genes that are associated with T3SS and T6SS secretion systems and can affect the development of symbiosis.</title>
        <authorList>
            <person name="Safronova V."/>
            <person name="Guro P."/>
            <person name="Sazanova A."/>
            <person name="Kuznetsova I."/>
            <person name="Belimov A."/>
            <person name="Yakubov V."/>
            <person name="Chirak E."/>
            <person name="Afonin A."/>
            <person name="Gogolev Y."/>
            <person name="Andronov E."/>
            <person name="Tikhonovich I."/>
        </authorList>
    </citation>
    <scope>NUCLEOTIDE SEQUENCE [LARGE SCALE GENOMIC DNA]</scope>
    <source>
        <strain evidence="5">583</strain>
    </source>
</reference>
<evidence type="ECO:0000313" key="4">
    <source>
        <dbReference type="EMBL" id="QND56443.1"/>
    </source>
</evidence>
<dbReference type="GO" id="GO:0000271">
    <property type="term" value="P:polysaccharide biosynthetic process"/>
    <property type="evidence" value="ECO:0007669"/>
    <property type="project" value="TreeGrafter"/>
</dbReference>
<organism evidence="4 5">
    <name type="scientific">Mesorhizobium huakuii</name>
    <dbReference type="NCBI Taxonomy" id="28104"/>
    <lineage>
        <taxon>Bacteria</taxon>
        <taxon>Pseudomonadati</taxon>
        <taxon>Pseudomonadota</taxon>
        <taxon>Alphaproteobacteria</taxon>
        <taxon>Hyphomicrobiales</taxon>
        <taxon>Phyllobacteriaceae</taxon>
        <taxon>Mesorhizobium</taxon>
    </lineage>
</organism>
<keyword evidence="4" id="KW-0808">Transferase</keyword>
<gene>
    <name evidence="4" type="ORF">HB778_07330</name>
</gene>
<dbReference type="GO" id="GO:0016020">
    <property type="term" value="C:membrane"/>
    <property type="evidence" value="ECO:0007669"/>
    <property type="project" value="TreeGrafter"/>
</dbReference>
<name>A0A7G6SPL1_9HYPH</name>
<feature type="transmembrane region" description="Helical" evidence="2">
    <location>
        <begin position="278"/>
        <end position="295"/>
    </location>
</feature>
<evidence type="ECO:0000256" key="2">
    <source>
        <dbReference type="SAM" id="Phobius"/>
    </source>
</evidence>
<keyword evidence="2" id="KW-0812">Transmembrane</keyword>
<evidence type="ECO:0000256" key="1">
    <source>
        <dbReference type="SAM" id="MobiDB-lite"/>
    </source>
</evidence>
<keyword evidence="4" id="KW-0012">Acyltransferase</keyword>
<dbReference type="AlphaFoldDB" id="A0A7G6SPL1"/>
<evidence type="ECO:0000313" key="5">
    <source>
        <dbReference type="Proteomes" id="UP000515465"/>
    </source>
</evidence>
<feature type="transmembrane region" description="Helical" evidence="2">
    <location>
        <begin position="247"/>
        <end position="266"/>
    </location>
</feature>
<dbReference type="GO" id="GO:0016747">
    <property type="term" value="F:acyltransferase activity, transferring groups other than amino-acyl groups"/>
    <property type="evidence" value="ECO:0007669"/>
    <property type="project" value="InterPro"/>
</dbReference>
<keyword evidence="2" id="KW-0472">Membrane</keyword>
<feature type="transmembrane region" description="Helical" evidence="2">
    <location>
        <begin position="72"/>
        <end position="90"/>
    </location>
</feature>
<feature type="transmembrane region" description="Helical" evidence="2">
    <location>
        <begin position="218"/>
        <end position="240"/>
    </location>
</feature>
<dbReference type="Proteomes" id="UP000515465">
    <property type="component" value="Chromosome"/>
</dbReference>
<dbReference type="InterPro" id="IPR050879">
    <property type="entry name" value="Acyltransferase_3"/>
</dbReference>
<feature type="transmembrane region" description="Helical" evidence="2">
    <location>
        <begin position="111"/>
        <end position="136"/>
    </location>
</feature>
<dbReference type="RefSeq" id="WP_183462652.1">
    <property type="nucleotide sequence ID" value="NZ_CP050296.1"/>
</dbReference>
<feature type="transmembrane region" description="Helical" evidence="2">
    <location>
        <begin position="194"/>
        <end position="212"/>
    </location>
</feature>
<sequence>MEQEPMAAASTPSMRHRSERSTPVEPSQRETLTQVQVLRALAATSVALRHAQHDAASLELEAGRTFQAWDPIPWSAGVDVFFVISGLIMVHTSRQLFAKTGGARLFLSRRLARIVPLYWAVTTLYLAVALLAPSFLNQDYINFRFVIESYFFIPATRPDGVVQPVYELGWTLNYEMLFYVLFTAAIVLPMRWAVTVLLTTLVGMVFAGRLAAPLREPFAFWTDPIILEFAFGVTIGIMCTSGLRPSGLIRACVAAAGLAALMLAAAFPDISIGLSRPIVYGIPASLIVWSAALAPGELRHESLAARWGAGVGDASYALYLLHPFVIRATRIFFWRTGLILVLGPWAFIASALVITFGVALITYRLFEKPLTRRARRLLGAGPSARQQLRPFPVPAYPKTD</sequence>
<feature type="region of interest" description="Disordered" evidence="1">
    <location>
        <begin position="1"/>
        <end position="31"/>
    </location>
</feature>
<proteinExistence type="predicted"/>
<dbReference type="EMBL" id="CP050296">
    <property type="protein sequence ID" value="QND56443.1"/>
    <property type="molecule type" value="Genomic_DNA"/>
</dbReference>
<accession>A0A7G6SPL1</accession>
<dbReference type="InterPro" id="IPR002656">
    <property type="entry name" value="Acyl_transf_3_dom"/>
</dbReference>
<protein>
    <submittedName>
        <fullName evidence="4">Acyltransferase</fullName>
    </submittedName>
</protein>
<feature type="transmembrane region" description="Helical" evidence="2">
    <location>
        <begin position="168"/>
        <end position="187"/>
    </location>
</feature>
<evidence type="ECO:0000259" key="3">
    <source>
        <dbReference type="Pfam" id="PF01757"/>
    </source>
</evidence>
<dbReference type="PANTHER" id="PTHR23028">
    <property type="entry name" value="ACETYLTRANSFERASE"/>
    <property type="match status" value="1"/>
</dbReference>
<feature type="domain" description="Acyltransferase 3" evidence="3">
    <location>
        <begin position="35"/>
        <end position="364"/>
    </location>
</feature>
<keyword evidence="2" id="KW-1133">Transmembrane helix</keyword>
<feature type="transmembrane region" description="Helical" evidence="2">
    <location>
        <begin position="345"/>
        <end position="366"/>
    </location>
</feature>
<dbReference type="PANTHER" id="PTHR23028:SF131">
    <property type="entry name" value="BLR2367 PROTEIN"/>
    <property type="match status" value="1"/>
</dbReference>